<dbReference type="PANTHER" id="PTHR43773:SF1">
    <property type="entry name" value="MAGNESIUM TRANSPORTER MGTE"/>
    <property type="match status" value="1"/>
</dbReference>
<dbReference type="SUPFAM" id="SSF54631">
    <property type="entry name" value="CBS-domain pair"/>
    <property type="match status" value="1"/>
</dbReference>
<dbReference type="PROSITE" id="PS51371">
    <property type="entry name" value="CBS"/>
    <property type="match status" value="2"/>
</dbReference>
<dbReference type="SMART" id="SM00116">
    <property type="entry name" value="CBS"/>
    <property type="match status" value="2"/>
</dbReference>
<evidence type="ECO:0000256" key="8">
    <source>
        <dbReference type="SAM" id="Phobius"/>
    </source>
</evidence>
<dbReference type="Pfam" id="PF00571">
    <property type="entry name" value="CBS"/>
    <property type="match status" value="2"/>
</dbReference>
<evidence type="ECO:0000256" key="5">
    <source>
        <dbReference type="ARBA" id="ARBA00022842"/>
    </source>
</evidence>
<dbReference type="Gene3D" id="1.25.60.10">
    <property type="entry name" value="MgtE N-terminal domain-like"/>
    <property type="match status" value="1"/>
</dbReference>
<dbReference type="SMART" id="SM00924">
    <property type="entry name" value="MgtE_N"/>
    <property type="match status" value="1"/>
</dbReference>
<gene>
    <name evidence="10" type="primary">mgtE</name>
    <name evidence="10" type="ORF">SCFA_1300005</name>
</gene>
<keyword evidence="7 8" id="KW-0472">Membrane</keyword>
<evidence type="ECO:0000313" key="10">
    <source>
        <dbReference type="EMBL" id="VFU11664.1"/>
    </source>
</evidence>
<keyword evidence="5" id="KW-0460">Magnesium</keyword>
<evidence type="ECO:0000256" key="1">
    <source>
        <dbReference type="ARBA" id="ARBA00004141"/>
    </source>
</evidence>
<reference evidence="10" key="1">
    <citation type="submission" date="2019-03" db="EMBL/GenBank/DDBJ databases">
        <authorList>
            <person name="Hao L."/>
        </authorList>
    </citation>
    <scope>NUCLEOTIDE SEQUENCE</scope>
</reference>
<proteinExistence type="inferred from homology"/>
<feature type="transmembrane region" description="Helical" evidence="8">
    <location>
        <begin position="322"/>
        <end position="346"/>
    </location>
</feature>
<dbReference type="Gene3D" id="3.10.580.10">
    <property type="entry name" value="CBS-domain"/>
    <property type="match status" value="1"/>
</dbReference>
<evidence type="ECO:0000256" key="6">
    <source>
        <dbReference type="ARBA" id="ARBA00022989"/>
    </source>
</evidence>
<dbReference type="EMBL" id="CAADRN010000036">
    <property type="protein sequence ID" value="VFU11664.1"/>
    <property type="molecule type" value="Genomic_DNA"/>
</dbReference>
<feature type="transmembrane region" description="Helical" evidence="8">
    <location>
        <begin position="429"/>
        <end position="453"/>
    </location>
</feature>
<dbReference type="Gene3D" id="1.10.357.20">
    <property type="entry name" value="SLC41 divalent cation transporters, integral membrane domain"/>
    <property type="match status" value="1"/>
</dbReference>
<feature type="domain" description="CBS" evidence="9">
    <location>
        <begin position="206"/>
        <end position="264"/>
    </location>
</feature>
<dbReference type="InterPro" id="IPR006668">
    <property type="entry name" value="Mg_transptr_MgtE_intracell_dom"/>
</dbReference>
<feature type="domain" description="CBS" evidence="9">
    <location>
        <begin position="142"/>
        <end position="204"/>
    </location>
</feature>
<dbReference type="InterPro" id="IPR038076">
    <property type="entry name" value="MgtE_N_sf"/>
</dbReference>
<evidence type="ECO:0000259" key="9">
    <source>
        <dbReference type="PROSITE" id="PS51371"/>
    </source>
</evidence>
<evidence type="ECO:0000256" key="4">
    <source>
        <dbReference type="ARBA" id="ARBA00022692"/>
    </source>
</evidence>
<dbReference type="CDD" id="cd04606">
    <property type="entry name" value="CBS_pair_Mg_transporter"/>
    <property type="match status" value="1"/>
</dbReference>
<dbReference type="InterPro" id="IPR036739">
    <property type="entry name" value="SLC41_membr_dom_sf"/>
</dbReference>
<feature type="transmembrane region" description="Helical" evidence="8">
    <location>
        <begin position="366"/>
        <end position="385"/>
    </location>
</feature>
<evidence type="ECO:0000256" key="2">
    <source>
        <dbReference type="ARBA" id="ARBA00009749"/>
    </source>
</evidence>
<dbReference type="Pfam" id="PF03448">
    <property type="entry name" value="MgtE_N"/>
    <property type="match status" value="1"/>
</dbReference>
<dbReference type="InterPro" id="IPR006667">
    <property type="entry name" value="SLC41_membr_dom"/>
</dbReference>
<dbReference type="InterPro" id="IPR000644">
    <property type="entry name" value="CBS_dom"/>
</dbReference>
<keyword evidence="4 8" id="KW-0812">Transmembrane</keyword>
<accession>A0A485LVE7</accession>
<dbReference type="GO" id="GO:0015095">
    <property type="term" value="F:magnesium ion transmembrane transporter activity"/>
    <property type="evidence" value="ECO:0007669"/>
    <property type="project" value="InterPro"/>
</dbReference>
<dbReference type="InterPro" id="IPR046342">
    <property type="entry name" value="CBS_dom_sf"/>
</dbReference>
<protein>
    <submittedName>
        <fullName evidence="10">Magnesium transporter MgtE</fullName>
    </submittedName>
</protein>
<organism evidence="10">
    <name type="scientific">anaerobic digester metagenome</name>
    <dbReference type="NCBI Taxonomy" id="1263854"/>
    <lineage>
        <taxon>unclassified sequences</taxon>
        <taxon>metagenomes</taxon>
        <taxon>ecological metagenomes</taxon>
    </lineage>
</organism>
<feature type="transmembrane region" description="Helical" evidence="8">
    <location>
        <begin position="290"/>
        <end position="310"/>
    </location>
</feature>
<feature type="transmembrane region" description="Helical" evidence="8">
    <location>
        <begin position="391"/>
        <end position="417"/>
    </location>
</feature>
<dbReference type="Pfam" id="PF01769">
    <property type="entry name" value="MgtE"/>
    <property type="match status" value="1"/>
</dbReference>
<dbReference type="PANTHER" id="PTHR43773">
    <property type="entry name" value="MAGNESIUM TRANSPORTER MGTE"/>
    <property type="match status" value="1"/>
</dbReference>
<keyword evidence="3" id="KW-0813">Transport</keyword>
<dbReference type="InterPro" id="IPR006669">
    <property type="entry name" value="MgtE_transporter"/>
</dbReference>
<dbReference type="AlphaFoldDB" id="A0A485LVE7"/>
<dbReference type="NCBIfam" id="TIGR00400">
    <property type="entry name" value="mgtE"/>
    <property type="match status" value="1"/>
</dbReference>
<evidence type="ECO:0000256" key="3">
    <source>
        <dbReference type="ARBA" id="ARBA00022448"/>
    </source>
</evidence>
<sequence>MPGDRSTSRNKNREELLERLLETSPEVLQKRLEELHPTDLAEVFPLLSLAQRVKILRIIEPEEAARVIYDLDRQMVVPLFEGLGRQRTAKILEEMPGDDAADLLGELPRRDKERLLGIIAAAEARDIRMLLAYGAETAGGLMTTEYAAVKKDLTVREAVRVLRATAREAEIIYYVYVVNGSNQLTGVFSLRELIIAEPGQPLEEIMQTRVISVNVRTDQEEVARLVAKYDLLAIPVVNDDRELLGIITVDDILDVIEEEATEDLMRLSGNIDLEGEEKEVRTWKRAARRLPWLVGLLFGGLLAGNVINLFSGTLETLTVLALFIHILAGGPGNAATQSLAVVVRGLATGEVGHGDVLRVIWRETRVGVLIGLVSGVIMAVTAYIWQGIPLLGLVVGLSLAVSMIIATLLGSFIPVLIHRLGIDPALASGPFITTLMDITSMVIYFSLASRIILG</sequence>
<evidence type="ECO:0000256" key="7">
    <source>
        <dbReference type="ARBA" id="ARBA00023136"/>
    </source>
</evidence>
<dbReference type="GO" id="GO:0016020">
    <property type="term" value="C:membrane"/>
    <property type="evidence" value="ECO:0007669"/>
    <property type="project" value="UniProtKB-SubCell"/>
</dbReference>
<comment type="similarity">
    <text evidence="2">Belongs to the SLC41A transporter family.</text>
</comment>
<comment type="subcellular location">
    <subcellularLocation>
        <location evidence="1">Membrane</location>
        <topology evidence="1">Multi-pass membrane protein</topology>
    </subcellularLocation>
</comment>
<keyword evidence="6 8" id="KW-1133">Transmembrane helix</keyword>
<name>A0A485LVE7_9ZZZZ</name>
<dbReference type="SUPFAM" id="SSF161093">
    <property type="entry name" value="MgtE membrane domain-like"/>
    <property type="match status" value="1"/>
</dbReference>
<dbReference type="SUPFAM" id="SSF158791">
    <property type="entry name" value="MgtE N-terminal domain-like"/>
    <property type="match status" value="1"/>
</dbReference>